<proteinExistence type="predicted"/>
<organism evidence="1">
    <name type="scientific">Spodoptera frugiperda</name>
    <name type="common">Fall armyworm</name>
    <dbReference type="NCBI Taxonomy" id="7108"/>
    <lineage>
        <taxon>Eukaryota</taxon>
        <taxon>Metazoa</taxon>
        <taxon>Ecdysozoa</taxon>
        <taxon>Arthropoda</taxon>
        <taxon>Hexapoda</taxon>
        <taxon>Insecta</taxon>
        <taxon>Pterygota</taxon>
        <taxon>Neoptera</taxon>
        <taxon>Endopterygota</taxon>
        <taxon>Lepidoptera</taxon>
        <taxon>Glossata</taxon>
        <taxon>Ditrysia</taxon>
        <taxon>Noctuoidea</taxon>
        <taxon>Noctuidae</taxon>
        <taxon>Amphipyrinae</taxon>
        <taxon>Spodoptera</taxon>
    </lineage>
</organism>
<dbReference type="AlphaFoldDB" id="A0A2H1WHZ8"/>
<gene>
    <name evidence="1" type="ORF">SFRICE_029086</name>
</gene>
<sequence length="96" mass="10896">MNLCSLISLKLENGWIYLANFGIEGVEVQGRFKRYFDTVVSAMITDELMMMMNINKHTRCWCRRGGGGMAARLVTWLSGGLLLHNMPRRKNSSCGH</sequence>
<evidence type="ECO:0000313" key="1">
    <source>
        <dbReference type="EMBL" id="SOQ52691.1"/>
    </source>
</evidence>
<reference evidence="1" key="1">
    <citation type="submission" date="2016-07" db="EMBL/GenBank/DDBJ databases">
        <authorList>
            <person name="Bretaudeau A."/>
        </authorList>
    </citation>
    <scope>NUCLEOTIDE SEQUENCE</scope>
    <source>
        <strain evidence="1">Rice</strain>
        <tissue evidence="1">Whole body</tissue>
    </source>
</reference>
<accession>A0A2H1WHZ8</accession>
<protein>
    <submittedName>
        <fullName evidence="1">SFRICE_029086</fullName>
    </submittedName>
</protein>
<dbReference type="EMBL" id="ODYU01008786">
    <property type="protein sequence ID" value="SOQ52691.1"/>
    <property type="molecule type" value="Genomic_DNA"/>
</dbReference>
<name>A0A2H1WHZ8_SPOFR</name>